<name>A0A6A4TNT2_SCOMX</name>
<comment type="caution">
    <text evidence="2">The sequence shown here is derived from an EMBL/GenBank/DDBJ whole genome shotgun (WGS) entry which is preliminary data.</text>
</comment>
<protein>
    <submittedName>
        <fullName evidence="2">Uncharacterized protein</fullName>
    </submittedName>
</protein>
<evidence type="ECO:0000313" key="3">
    <source>
        <dbReference type="Proteomes" id="UP000438429"/>
    </source>
</evidence>
<dbReference type="Proteomes" id="UP000438429">
    <property type="component" value="Unassembled WGS sequence"/>
</dbReference>
<reference evidence="2 3" key="1">
    <citation type="submission" date="2019-06" db="EMBL/GenBank/DDBJ databases">
        <title>Draft genomes of female and male turbot (Scophthalmus maximus).</title>
        <authorList>
            <person name="Xu H."/>
            <person name="Xu X.-W."/>
            <person name="Shao C."/>
            <person name="Chen S."/>
        </authorList>
    </citation>
    <scope>NUCLEOTIDE SEQUENCE [LARGE SCALE GENOMIC DNA]</scope>
    <source>
        <strain evidence="2">Ysfricsl-2016a</strain>
        <tissue evidence="2">Blood</tissue>
    </source>
</reference>
<accession>A0A6A4TNT2</accession>
<evidence type="ECO:0000313" key="2">
    <source>
        <dbReference type="EMBL" id="KAF0045200.1"/>
    </source>
</evidence>
<dbReference type="AlphaFoldDB" id="A0A6A4TNT2"/>
<feature type="compositionally biased region" description="Basic and acidic residues" evidence="1">
    <location>
        <begin position="70"/>
        <end position="80"/>
    </location>
</feature>
<proteinExistence type="predicted"/>
<feature type="region of interest" description="Disordered" evidence="1">
    <location>
        <begin position="70"/>
        <end position="109"/>
    </location>
</feature>
<gene>
    <name evidence="2" type="ORF">F2P81_001729</name>
</gene>
<organism evidence="2 3">
    <name type="scientific">Scophthalmus maximus</name>
    <name type="common">Turbot</name>
    <name type="synonym">Psetta maxima</name>
    <dbReference type="NCBI Taxonomy" id="52904"/>
    <lineage>
        <taxon>Eukaryota</taxon>
        <taxon>Metazoa</taxon>
        <taxon>Chordata</taxon>
        <taxon>Craniata</taxon>
        <taxon>Vertebrata</taxon>
        <taxon>Euteleostomi</taxon>
        <taxon>Actinopterygii</taxon>
        <taxon>Neopterygii</taxon>
        <taxon>Teleostei</taxon>
        <taxon>Neoteleostei</taxon>
        <taxon>Acanthomorphata</taxon>
        <taxon>Carangaria</taxon>
        <taxon>Pleuronectiformes</taxon>
        <taxon>Pleuronectoidei</taxon>
        <taxon>Scophthalmidae</taxon>
        <taxon>Scophthalmus</taxon>
    </lineage>
</organism>
<dbReference type="EMBL" id="VEVO01000002">
    <property type="protein sequence ID" value="KAF0045200.1"/>
    <property type="molecule type" value="Genomic_DNA"/>
</dbReference>
<sequence>MSPWKEGLQQETRTKRYLFVYTSNNVTASERVGMYRHMDSCVVKLCLQSFRGEQRLDTPHRGVPKVTRTRAAEDENELHLNHTLPMWPRLSGRSAHTSEHGSTDGSSPP</sequence>
<evidence type="ECO:0000256" key="1">
    <source>
        <dbReference type="SAM" id="MobiDB-lite"/>
    </source>
</evidence>